<feature type="non-terminal residue" evidence="2">
    <location>
        <position position="197"/>
    </location>
</feature>
<reference evidence="2" key="1">
    <citation type="submission" date="2021-06" db="EMBL/GenBank/DDBJ databases">
        <authorList>
            <person name="Kallberg Y."/>
            <person name="Tangrot J."/>
            <person name="Rosling A."/>
        </authorList>
    </citation>
    <scope>NUCLEOTIDE SEQUENCE</scope>
    <source>
        <strain evidence="2">BR232B</strain>
    </source>
</reference>
<feature type="region of interest" description="Disordered" evidence="1">
    <location>
        <begin position="1"/>
        <end position="21"/>
    </location>
</feature>
<protein>
    <submittedName>
        <fullName evidence="2">3217_t:CDS:1</fullName>
    </submittedName>
</protein>
<comment type="caution">
    <text evidence="2">The sequence shown here is derived from an EMBL/GenBank/DDBJ whole genome shotgun (WGS) entry which is preliminary data.</text>
</comment>
<evidence type="ECO:0000256" key="1">
    <source>
        <dbReference type="SAM" id="MobiDB-lite"/>
    </source>
</evidence>
<keyword evidence="3" id="KW-1185">Reference proteome</keyword>
<organism evidence="2 3">
    <name type="scientific">Paraglomus brasilianum</name>
    <dbReference type="NCBI Taxonomy" id="144538"/>
    <lineage>
        <taxon>Eukaryota</taxon>
        <taxon>Fungi</taxon>
        <taxon>Fungi incertae sedis</taxon>
        <taxon>Mucoromycota</taxon>
        <taxon>Glomeromycotina</taxon>
        <taxon>Glomeromycetes</taxon>
        <taxon>Paraglomerales</taxon>
        <taxon>Paraglomeraceae</taxon>
        <taxon>Paraglomus</taxon>
    </lineage>
</organism>
<dbReference type="EMBL" id="CAJVPI010004435">
    <property type="protein sequence ID" value="CAG8667638.1"/>
    <property type="molecule type" value="Genomic_DNA"/>
</dbReference>
<evidence type="ECO:0000313" key="2">
    <source>
        <dbReference type="EMBL" id="CAG8667638.1"/>
    </source>
</evidence>
<sequence length="197" mass="22499">NDNDSDEDNSLGNSPYGTESEIQLVDLDNENEDVIPTSSSNWRPSYRHVKLPSTPPVLSQSLAIKWPIRVYPYKGIMWHLAILLQTPDFEQLLEHPYEYNSIPGVLSDIYDGHIWKEFKDDCGELFFTRSKTDIKLGIIPGPYEPNADQIQNYLEPFVDELQQLWQGQLFLTRNFPVGKMVRSALVLIACDVPAACK</sequence>
<evidence type="ECO:0000313" key="3">
    <source>
        <dbReference type="Proteomes" id="UP000789739"/>
    </source>
</evidence>
<proteinExistence type="predicted"/>
<dbReference type="OrthoDB" id="2421950at2759"/>
<dbReference type="Proteomes" id="UP000789739">
    <property type="component" value="Unassembled WGS sequence"/>
</dbReference>
<feature type="non-terminal residue" evidence="2">
    <location>
        <position position="1"/>
    </location>
</feature>
<name>A0A9N9E8J2_9GLOM</name>
<feature type="compositionally biased region" description="Polar residues" evidence="1">
    <location>
        <begin position="10"/>
        <end position="21"/>
    </location>
</feature>
<gene>
    <name evidence="2" type="ORF">PBRASI_LOCUS11130</name>
</gene>
<dbReference type="AlphaFoldDB" id="A0A9N9E8J2"/>
<accession>A0A9N9E8J2</accession>